<protein>
    <recommendedName>
        <fullName evidence="2">Thiol-activated cytolysin</fullName>
    </recommendedName>
</protein>
<dbReference type="PROSITE" id="PS51257">
    <property type="entry name" value="PROKAR_LIPOPROTEIN"/>
    <property type="match status" value="1"/>
</dbReference>
<accession>A0A644W6D1</accession>
<sequence length="527" mass="58539">MNFPKITKKSMRSAIALFTAACFSFTFTACDEPVQEPEEQFSTSLNEHFKAMKSIEAEMPAISDPVVESSEKDTTEEYYYHIDYYQAAAGYDEQMVLNPQTDVIYPGALIKGESILDGTYTLIAAKRKPITISTSLLGGANTSIEVNDPKLSTIREAVNSLMKQDYDVPYANLSFTIEQANSEQQLDMALRASYKGGGVNIKSGFDFSNKKVKTRLVAKFIQSYYTLDMDLPNQPSDLFDADVDRSLFGSFMPMYVSTVTFGRMALFTIESELTETEVRTFLNASYANVKGSVSADFNSLQSKSTMKVYVLGGSGADASATINGFEDFKKYITEGGNFSRTSPGAPISYKLRYINDNKIGKIVFAARYPIVTAIPRTDNVVYDVKTLMAGMKLNISDAGGNAEIYGNVKSWPASLGEDAAHTHFSRSASNYQSFDEKANHIFPVNTQTEKEWPFLKGDDKIMVKIDMKENDTTGDDKFAVSTFEIPVSEIITAMEQGFFEKTGLKVYSGTQSIDFTFKFTPTMRRIN</sequence>
<dbReference type="EMBL" id="VSSQ01000649">
    <property type="protein sequence ID" value="MPL99137.1"/>
    <property type="molecule type" value="Genomic_DNA"/>
</dbReference>
<proteinExistence type="predicted"/>
<dbReference type="GO" id="GO:0015485">
    <property type="term" value="F:cholesterol binding"/>
    <property type="evidence" value="ECO:0007669"/>
    <property type="project" value="InterPro"/>
</dbReference>
<dbReference type="PRINTS" id="PR01400">
    <property type="entry name" value="TACYTOLYSIN"/>
</dbReference>
<dbReference type="InterPro" id="IPR036363">
    <property type="entry name" value="Thiol_cytolysin_ab_sf"/>
</dbReference>
<comment type="caution">
    <text evidence="1">The sequence shown here is derived from an EMBL/GenBank/DDBJ whole genome shotgun (WGS) entry which is preliminary data.</text>
</comment>
<name>A0A644W6D1_9ZZZZ</name>
<organism evidence="1">
    <name type="scientific">bioreactor metagenome</name>
    <dbReference type="NCBI Taxonomy" id="1076179"/>
    <lineage>
        <taxon>unclassified sequences</taxon>
        <taxon>metagenomes</taxon>
        <taxon>ecological metagenomes</taxon>
    </lineage>
</organism>
<reference evidence="1" key="1">
    <citation type="submission" date="2019-08" db="EMBL/GenBank/DDBJ databases">
        <authorList>
            <person name="Kucharzyk K."/>
            <person name="Murdoch R.W."/>
            <person name="Higgins S."/>
            <person name="Loffler F."/>
        </authorList>
    </citation>
    <scope>NUCLEOTIDE SEQUENCE</scope>
</reference>
<evidence type="ECO:0008006" key="2">
    <source>
        <dbReference type="Google" id="ProtNLM"/>
    </source>
</evidence>
<dbReference type="Gene3D" id="3.30.1040.20">
    <property type="match status" value="1"/>
</dbReference>
<dbReference type="AlphaFoldDB" id="A0A644W6D1"/>
<dbReference type="Gene3D" id="3.90.840.10">
    <property type="entry name" value="Thiol-activated cytolysin superfamily/Thiol-activated cytolysin, alpha-beta domain"/>
    <property type="match status" value="1"/>
</dbReference>
<evidence type="ECO:0000313" key="1">
    <source>
        <dbReference type="EMBL" id="MPL99137.1"/>
    </source>
</evidence>
<dbReference type="SUPFAM" id="SSF56978">
    <property type="entry name" value="Perfringolysin"/>
    <property type="match status" value="1"/>
</dbReference>
<dbReference type="Pfam" id="PF01289">
    <property type="entry name" value="Thiol_cytolysin"/>
    <property type="match status" value="1"/>
</dbReference>
<dbReference type="InterPro" id="IPR001869">
    <property type="entry name" value="Thiol_cytolysin"/>
</dbReference>
<gene>
    <name evidence="1" type="ORF">SDC9_45353</name>
</gene>
<dbReference type="InterPro" id="IPR036359">
    <property type="entry name" value="Thiol_cytolysin_sf"/>
</dbReference>
<dbReference type="Gene3D" id="3.40.30.40">
    <property type="entry name" value="Perfringolysin"/>
    <property type="match status" value="1"/>
</dbReference>